<dbReference type="Proteomes" id="UP000218968">
    <property type="component" value="Chromosome"/>
</dbReference>
<evidence type="ECO:0000256" key="2">
    <source>
        <dbReference type="ARBA" id="ARBA00023315"/>
    </source>
</evidence>
<gene>
    <name evidence="4" type="ORF">CNR27_04690</name>
</gene>
<dbReference type="Pfam" id="PF00583">
    <property type="entry name" value="Acetyltransf_1"/>
    <property type="match status" value="1"/>
</dbReference>
<dbReference type="AlphaFoldDB" id="A0A290XCF3"/>
<dbReference type="PANTHER" id="PTHR43877">
    <property type="entry name" value="AMINOALKYLPHOSPHONATE N-ACETYLTRANSFERASE-RELATED-RELATED"/>
    <property type="match status" value="1"/>
</dbReference>
<dbReference type="EMBL" id="CP023406">
    <property type="protein sequence ID" value="ATD66832.1"/>
    <property type="molecule type" value="Genomic_DNA"/>
</dbReference>
<keyword evidence="1 4" id="KW-0808">Transferase</keyword>
<dbReference type="OrthoDB" id="3389160at2"/>
<sequence>MCRPAAPDSSAEPLRGAASQVSTVTDIRIASRSDTVLLPDLCELLKDAVEGGASVGFMAPLTAEAADAYWRDVLASIGQSLMVWVAVENGRAVGSVQLALCQRGNGRHRGEVQKLLVLGAHRRRGIAQRLMGELEASARAAGRSLLVLDTQKGSAAETLYQTAGWSRAGEIPDFALAPFGGLQATSLYFKQLTA</sequence>
<proteinExistence type="predicted"/>
<dbReference type="InterPro" id="IPR016181">
    <property type="entry name" value="Acyl_CoA_acyltransferase"/>
</dbReference>
<feature type="domain" description="N-acetyltransferase" evidence="3">
    <location>
        <begin position="25"/>
        <end position="194"/>
    </location>
</feature>
<dbReference type="KEGG" id="lum:CNR27_04690"/>
<dbReference type="Gene3D" id="3.40.630.30">
    <property type="match status" value="1"/>
</dbReference>
<dbReference type="InterPro" id="IPR000182">
    <property type="entry name" value="GNAT_dom"/>
</dbReference>
<dbReference type="GO" id="GO:0016747">
    <property type="term" value="F:acyltransferase activity, transferring groups other than amino-acyl groups"/>
    <property type="evidence" value="ECO:0007669"/>
    <property type="project" value="InterPro"/>
</dbReference>
<dbReference type="CDD" id="cd04301">
    <property type="entry name" value="NAT_SF"/>
    <property type="match status" value="1"/>
</dbReference>
<protein>
    <submittedName>
        <fullName evidence="4">GNAT family N-acetyltransferase</fullName>
    </submittedName>
</protein>
<dbReference type="SUPFAM" id="SSF55729">
    <property type="entry name" value="Acyl-CoA N-acyltransferases (Nat)"/>
    <property type="match status" value="1"/>
</dbReference>
<evidence type="ECO:0000313" key="4">
    <source>
        <dbReference type="EMBL" id="ATD66832.1"/>
    </source>
</evidence>
<evidence type="ECO:0000313" key="5">
    <source>
        <dbReference type="Proteomes" id="UP000218968"/>
    </source>
</evidence>
<organism evidence="4 5">
    <name type="scientific">Luteimonas chenhongjianii</name>
    <dbReference type="NCBI Taxonomy" id="2006110"/>
    <lineage>
        <taxon>Bacteria</taxon>
        <taxon>Pseudomonadati</taxon>
        <taxon>Pseudomonadota</taxon>
        <taxon>Gammaproteobacteria</taxon>
        <taxon>Lysobacterales</taxon>
        <taxon>Lysobacteraceae</taxon>
        <taxon>Luteimonas</taxon>
    </lineage>
</organism>
<evidence type="ECO:0000259" key="3">
    <source>
        <dbReference type="PROSITE" id="PS51186"/>
    </source>
</evidence>
<name>A0A290XCF3_9GAMM</name>
<keyword evidence="5" id="KW-1185">Reference proteome</keyword>
<dbReference type="PROSITE" id="PS51186">
    <property type="entry name" value="GNAT"/>
    <property type="match status" value="1"/>
</dbReference>
<dbReference type="PANTHER" id="PTHR43877:SF1">
    <property type="entry name" value="ACETYLTRANSFERASE"/>
    <property type="match status" value="1"/>
</dbReference>
<reference evidence="5" key="1">
    <citation type="submission" date="2017-09" db="EMBL/GenBank/DDBJ databases">
        <title>Luteimonas liuhanmingii sp.nov., isolated from the intestinal contents of Tibetan Plateau Pika in Yushu, Qinghai Province, China.</title>
        <authorList>
            <person name="Gui Z."/>
        </authorList>
    </citation>
    <scope>NUCLEOTIDE SEQUENCE [LARGE SCALE GENOMIC DNA]</scope>
    <source>
        <strain evidence="5">100111</strain>
    </source>
</reference>
<dbReference type="InterPro" id="IPR050832">
    <property type="entry name" value="Bact_Acetyltransf"/>
</dbReference>
<keyword evidence="2" id="KW-0012">Acyltransferase</keyword>
<accession>A0A290XCF3</accession>
<evidence type="ECO:0000256" key="1">
    <source>
        <dbReference type="ARBA" id="ARBA00022679"/>
    </source>
</evidence>